<protein>
    <submittedName>
        <fullName evidence="2">Uncharacterized protein</fullName>
    </submittedName>
</protein>
<proteinExistence type="predicted"/>
<comment type="caution">
    <text evidence="2">The sequence shown here is derived from an EMBL/GenBank/DDBJ whole genome shotgun (WGS) entry which is preliminary data.</text>
</comment>
<feature type="region of interest" description="Disordered" evidence="1">
    <location>
        <begin position="1"/>
        <end position="23"/>
    </location>
</feature>
<organism evidence="2 3">
    <name type="scientific">Actinomycetospora succinea</name>
    <dbReference type="NCBI Taxonomy" id="663603"/>
    <lineage>
        <taxon>Bacteria</taxon>
        <taxon>Bacillati</taxon>
        <taxon>Actinomycetota</taxon>
        <taxon>Actinomycetes</taxon>
        <taxon>Pseudonocardiales</taxon>
        <taxon>Pseudonocardiaceae</taxon>
        <taxon>Actinomycetospora</taxon>
    </lineage>
</organism>
<evidence type="ECO:0000256" key="1">
    <source>
        <dbReference type="SAM" id="MobiDB-lite"/>
    </source>
</evidence>
<sequence length="78" mass="8237">MTSEGSGSAKSVQRSADDPAARIASISSTAYRVTWSESARMRRTVNCPTSSLRSRVCSGGSIMMKMPWPGPSPTGVLT</sequence>
<keyword evidence="3" id="KW-1185">Reference proteome</keyword>
<dbReference type="EMBL" id="SNYO01000002">
    <property type="protein sequence ID" value="TDQ62424.1"/>
    <property type="molecule type" value="Genomic_DNA"/>
</dbReference>
<evidence type="ECO:0000313" key="3">
    <source>
        <dbReference type="Proteomes" id="UP000295705"/>
    </source>
</evidence>
<feature type="compositionally biased region" description="Polar residues" evidence="1">
    <location>
        <begin position="1"/>
        <end position="14"/>
    </location>
</feature>
<dbReference type="Proteomes" id="UP000295705">
    <property type="component" value="Unassembled WGS sequence"/>
</dbReference>
<feature type="region of interest" description="Disordered" evidence="1">
    <location>
        <begin position="58"/>
        <end position="78"/>
    </location>
</feature>
<accession>A0A4R6VHB2</accession>
<evidence type="ECO:0000313" key="2">
    <source>
        <dbReference type="EMBL" id="TDQ62424.1"/>
    </source>
</evidence>
<name>A0A4R6VHB2_9PSEU</name>
<gene>
    <name evidence="2" type="ORF">EV188_10278</name>
</gene>
<reference evidence="2 3" key="1">
    <citation type="submission" date="2019-03" db="EMBL/GenBank/DDBJ databases">
        <title>Genomic Encyclopedia of Type Strains, Phase IV (KMG-IV): sequencing the most valuable type-strain genomes for metagenomic binning, comparative biology and taxonomic classification.</title>
        <authorList>
            <person name="Goeker M."/>
        </authorList>
    </citation>
    <scope>NUCLEOTIDE SEQUENCE [LARGE SCALE GENOMIC DNA]</scope>
    <source>
        <strain evidence="2 3">DSM 45775</strain>
    </source>
</reference>
<dbReference type="AlphaFoldDB" id="A0A4R6VHB2"/>